<evidence type="ECO:0000256" key="5">
    <source>
        <dbReference type="HAMAP-Rule" id="MF_01326"/>
    </source>
</evidence>
<evidence type="ECO:0000256" key="2">
    <source>
        <dbReference type="ARBA" id="ARBA00022980"/>
    </source>
</evidence>
<feature type="domain" description="KOW" evidence="7">
    <location>
        <begin position="12"/>
        <end position="39"/>
    </location>
</feature>
<dbReference type="NCBIfam" id="TIGR01079">
    <property type="entry name" value="rplX_bact"/>
    <property type="match status" value="1"/>
</dbReference>
<reference evidence="8" key="1">
    <citation type="submission" date="2021-02" db="EMBL/GenBank/DDBJ databases">
        <title>Natronogracilivirga saccharolytica gen. nov. sp. nov. a new anaerobic, haloalkiliphilic carbohydrate-fermenting bacterium from soda lake and proposing of Cyclonatronumiaceae fam. nov. in the phylum Balneolaeota.</title>
        <authorList>
            <person name="Zhilina T.N."/>
            <person name="Sorokin D.Y."/>
            <person name="Zavarzina D.G."/>
            <person name="Toshchakov S.V."/>
            <person name="Kublanov I.V."/>
        </authorList>
    </citation>
    <scope>NUCLEOTIDE SEQUENCE</scope>
    <source>
        <strain evidence="8">Z-1702</strain>
    </source>
</reference>
<comment type="function">
    <text evidence="5">One of the proteins that surrounds the polypeptide exit tunnel on the outside of the subunit.</text>
</comment>
<dbReference type="Pfam" id="PF00467">
    <property type="entry name" value="KOW"/>
    <property type="match status" value="1"/>
</dbReference>
<keyword evidence="9" id="KW-1185">Reference proteome</keyword>
<comment type="caution">
    <text evidence="8">The sequence shown here is derived from an EMBL/GenBank/DDBJ whole genome shotgun (WGS) entry which is preliminary data.</text>
</comment>
<sequence>MPRKKNKQKKLHIKKGDNVELISGNDRGKRGKVLRVFPDRDRVLIEGINMRTKHQKPTQENPQGGRMKQEMPVHISNVLPVDSVSDEATRVGRTRVSETGKGRWVRVAKVSGETLDK</sequence>
<dbReference type="PANTHER" id="PTHR12903">
    <property type="entry name" value="MITOCHONDRIAL RIBOSOMAL PROTEIN L24"/>
    <property type="match status" value="1"/>
</dbReference>
<dbReference type="Pfam" id="PF17136">
    <property type="entry name" value="ribosomal_L24"/>
    <property type="match status" value="1"/>
</dbReference>
<evidence type="ECO:0000313" key="8">
    <source>
        <dbReference type="EMBL" id="MBP3192268.1"/>
    </source>
</evidence>
<dbReference type="GO" id="GO:0005840">
    <property type="term" value="C:ribosome"/>
    <property type="evidence" value="ECO:0007669"/>
    <property type="project" value="UniProtKB-KW"/>
</dbReference>
<gene>
    <name evidence="5 8" type="primary">rplX</name>
    <name evidence="8" type="ORF">NATSA_06310</name>
</gene>
<evidence type="ECO:0000256" key="1">
    <source>
        <dbReference type="ARBA" id="ARBA00010618"/>
    </source>
</evidence>
<accession>A0A8J7S5B3</accession>
<dbReference type="InterPro" id="IPR014722">
    <property type="entry name" value="Rib_uL2_dom2"/>
</dbReference>
<evidence type="ECO:0000256" key="4">
    <source>
        <dbReference type="ARBA" id="ARBA00035206"/>
    </source>
</evidence>
<comment type="similarity">
    <text evidence="1 5">Belongs to the universal ribosomal protein uL24 family.</text>
</comment>
<proteinExistence type="inferred from homology"/>
<keyword evidence="5" id="KW-0699">rRNA-binding</keyword>
<dbReference type="GO" id="GO:0003735">
    <property type="term" value="F:structural constituent of ribosome"/>
    <property type="evidence" value="ECO:0007669"/>
    <property type="project" value="InterPro"/>
</dbReference>
<dbReference type="AlphaFoldDB" id="A0A8J7S5B3"/>
<evidence type="ECO:0000259" key="7">
    <source>
        <dbReference type="SMART" id="SM00739"/>
    </source>
</evidence>
<dbReference type="Gene3D" id="2.30.30.30">
    <property type="match status" value="1"/>
</dbReference>
<dbReference type="GO" id="GO:0019843">
    <property type="term" value="F:rRNA binding"/>
    <property type="evidence" value="ECO:0007669"/>
    <property type="project" value="UniProtKB-UniRule"/>
</dbReference>
<dbReference type="SMART" id="SM00739">
    <property type="entry name" value="KOW"/>
    <property type="match status" value="1"/>
</dbReference>
<dbReference type="Proteomes" id="UP000673975">
    <property type="component" value="Unassembled WGS sequence"/>
</dbReference>
<protein>
    <recommendedName>
        <fullName evidence="4 5">Large ribosomal subunit protein uL24</fullName>
    </recommendedName>
</protein>
<keyword evidence="2 5" id="KW-0689">Ribosomal protein</keyword>
<comment type="function">
    <text evidence="5">One of two assembly initiator proteins, it binds directly to the 5'-end of the 23S rRNA, where it nucleates assembly of the 50S subunit.</text>
</comment>
<keyword evidence="5" id="KW-0694">RNA-binding</keyword>
<evidence type="ECO:0000256" key="6">
    <source>
        <dbReference type="SAM" id="MobiDB-lite"/>
    </source>
</evidence>
<dbReference type="InterPro" id="IPR057264">
    <property type="entry name" value="Ribosomal_uL24_C"/>
</dbReference>
<dbReference type="InterPro" id="IPR041988">
    <property type="entry name" value="Ribosomal_uL24_KOW"/>
</dbReference>
<keyword evidence="3 5" id="KW-0687">Ribonucleoprotein</keyword>
<dbReference type="HAMAP" id="MF_01326_B">
    <property type="entry name" value="Ribosomal_uL24_B"/>
    <property type="match status" value="1"/>
</dbReference>
<dbReference type="SUPFAM" id="SSF50104">
    <property type="entry name" value="Translation proteins SH3-like domain"/>
    <property type="match status" value="1"/>
</dbReference>
<dbReference type="CDD" id="cd06089">
    <property type="entry name" value="KOW_RPL26"/>
    <property type="match status" value="1"/>
</dbReference>
<name>A0A8J7S5B3_9BACT</name>
<dbReference type="GO" id="GO:1990904">
    <property type="term" value="C:ribonucleoprotein complex"/>
    <property type="evidence" value="ECO:0007669"/>
    <property type="project" value="UniProtKB-KW"/>
</dbReference>
<dbReference type="RefSeq" id="WP_210511157.1">
    <property type="nucleotide sequence ID" value="NZ_JAFIDN010000003.1"/>
</dbReference>
<dbReference type="InterPro" id="IPR005824">
    <property type="entry name" value="KOW"/>
</dbReference>
<comment type="subunit">
    <text evidence="5">Part of the 50S ribosomal subunit.</text>
</comment>
<evidence type="ECO:0000256" key="3">
    <source>
        <dbReference type="ARBA" id="ARBA00023274"/>
    </source>
</evidence>
<dbReference type="InterPro" id="IPR008991">
    <property type="entry name" value="Translation_prot_SH3-like_sf"/>
</dbReference>
<feature type="region of interest" description="Disordered" evidence="6">
    <location>
        <begin position="47"/>
        <end position="67"/>
    </location>
</feature>
<dbReference type="EMBL" id="JAFIDN010000003">
    <property type="protein sequence ID" value="MBP3192268.1"/>
    <property type="molecule type" value="Genomic_DNA"/>
</dbReference>
<evidence type="ECO:0000313" key="9">
    <source>
        <dbReference type="Proteomes" id="UP000673975"/>
    </source>
</evidence>
<dbReference type="InterPro" id="IPR003256">
    <property type="entry name" value="Ribosomal_uL24"/>
</dbReference>
<dbReference type="GO" id="GO:0006412">
    <property type="term" value="P:translation"/>
    <property type="evidence" value="ECO:0007669"/>
    <property type="project" value="UniProtKB-UniRule"/>
</dbReference>
<organism evidence="8 9">
    <name type="scientific">Natronogracilivirga saccharolytica</name>
    <dbReference type="NCBI Taxonomy" id="2812953"/>
    <lineage>
        <taxon>Bacteria</taxon>
        <taxon>Pseudomonadati</taxon>
        <taxon>Balneolota</taxon>
        <taxon>Balneolia</taxon>
        <taxon>Balneolales</taxon>
        <taxon>Cyclonatronaceae</taxon>
        <taxon>Natronogracilivirga</taxon>
    </lineage>
</organism>